<feature type="region of interest" description="Disordered" evidence="1">
    <location>
        <begin position="1"/>
        <end position="20"/>
    </location>
</feature>
<feature type="compositionally biased region" description="Basic residues" evidence="1">
    <location>
        <begin position="8"/>
        <end position="19"/>
    </location>
</feature>
<protein>
    <submittedName>
        <fullName evidence="2">Uncharacterized protein</fullName>
    </submittedName>
</protein>
<gene>
    <name evidence="2" type="ORF">LZ538_03875</name>
</gene>
<sequence>MAETAKRSTSRKKRKRTSSKRQEFVQYLIRVSSWEYDYALRAGNPKSSLDQSAYEELATLTFSGELLQPKVPKFDRVEVTCSGRAGMLDQTLGDSQLTIGSAWARDGQLFGYIFAPQERLAELATVAGTGQVQVVCFTGTKLRYRTAEIYSISISTRVDEEEFRTE</sequence>
<proteinExistence type="predicted"/>
<evidence type="ECO:0000256" key="1">
    <source>
        <dbReference type="SAM" id="MobiDB-lite"/>
    </source>
</evidence>
<dbReference type="EMBL" id="JAMGBE010000001">
    <property type="protein sequence ID" value="MCL6729194.1"/>
    <property type="molecule type" value="Genomic_DNA"/>
</dbReference>
<accession>A0ABT0S012</accession>
<reference evidence="2" key="1">
    <citation type="submission" date="2022-05" db="EMBL/GenBank/DDBJ databases">
        <authorList>
            <person name="Jo J.-H."/>
            <person name="Im W.-T."/>
        </authorList>
    </citation>
    <scope>NUCLEOTIDE SEQUENCE</scope>
    <source>
        <strain evidence="2">SE220</strain>
    </source>
</reference>
<name>A0ABT0S012_9SPHN</name>
<keyword evidence="3" id="KW-1185">Reference proteome</keyword>
<organism evidence="2 3">
    <name type="scientific">Sphingomonas hankyongi</name>
    <dbReference type="NCBI Taxonomy" id="2908209"/>
    <lineage>
        <taxon>Bacteria</taxon>
        <taxon>Pseudomonadati</taxon>
        <taxon>Pseudomonadota</taxon>
        <taxon>Alphaproteobacteria</taxon>
        <taxon>Sphingomonadales</taxon>
        <taxon>Sphingomonadaceae</taxon>
        <taxon>Sphingomonas</taxon>
    </lineage>
</organism>
<comment type="caution">
    <text evidence="2">The sequence shown here is derived from an EMBL/GenBank/DDBJ whole genome shotgun (WGS) entry which is preliminary data.</text>
</comment>
<evidence type="ECO:0000313" key="2">
    <source>
        <dbReference type="EMBL" id="MCL6729194.1"/>
    </source>
</evidence>
<dbReference type="Proteomes" id="UP001165342">
    <property type="component" value="Unassembled WGS sequence"/>
</dbReference>
<evidence type="ECO:0000313" key="3">
    <source>
        <dbReference type="Proteomes" id="UP001165342"/>
    </source>
</evidence>
<dbReference type="RefSeq" id="WP_249830674.1">
    <property type="nucleotide sequence ID" value="NZ_JAMGBE010000001.1"/>
</dbReference>